<gene>
    <name evidence="1" type="ORF">APU01nite_21850</name>
    <name evidence="2" type="ORF">SAMN04488100_13910</name>
</gene>
<name>A0A1H7WSN0_9LACT</name>
<dbReference type="OrthoDB" id="71707at2"/>
<protein>
    <recommendedName>
        <fullName evidence="5">AbrB family transcriptional regulator</fullName>
    </recommendedName>
</protein>
<reference evidence="2 3" key="1">
    <citation type="submission" date="2016-10" db="EMBL/GenBank/DDBJ databases">
        <authorList>
            <person name="de Groot N.N."/>
        </authorList>
    </citation>
    <scope>NUCLEOTIDE SEQUENCE [LARGE SCALE GENOMIC DNA]</scope>
    <source>
        <strain evidence="2 3">DSM 19182</strain>
    </source>
</reference>
<organism evidence="2 3">
    <name type="scientific">Alkalibacterium putridalgicola</name>
    <dbReference type="NCBI Taxonomy" id="426703"/>
    <lineage>
        <taxon>Bacteria</taxon>
        <taxon>Bacillati</taxon>
        <taxon>Bacillota</taxon>
        <taxon>Bacilli</taxon>
        <taxon>Lactobacillales</taxon>
        <taxon>Carnobacteriaceae</taxon>
        <taxon>Alkalibacterium</taxon>
    </lineage>
</organism>
<keyword evidence="4" id="KW-1185">Reference proteome</keyword>
<accession>A0A1H7WSN0</accession>
<dbReference type="EMBL" id="BJUX01000035">
    <property type="protein sequence ID" value="GEK90146.1"/>
    <property type="molecule type" value="Genomic_DNA"/>
</dbReference>
<evidence type="ECO:0000313" key="2">
    <source>
        <dbReference type="EMBL" id="SEM24570.1"/>
    </source>
</evidence>
<dbReference type="NCBIfam" id="NF047400">
    <property type="entry name" value="MazE_PemI_antitoxin"/>
    <property type="match status" value="1"/>
</dbReference>
<proteinExistence type="predicted"/>
<evidence type="ECO:0000313" key="3">
    <source>
        <dbReference type="Proteomes" id="UP000198548"/>
    </source>
</evidence>
<dbReference type="AlphaFoldDB" id="A0A1H7WSN0"/>
<reference evidence="1 4" key="2">
    <citation type="submission" date="2019-07" db="EMBL/GenBank/DDBJ databases">
        <title>Whole genome shotgun sequence of Alkalibacterium putridalgicola NBRC 103243.</title>
        <authorList>
            <person name="Hosoyama A."/>
            <person name="Uohara A."/>
            <person name="Ohji S."/>
            <person name="Ichikawa N."/>
        </authorList>
    </citation>
    <scope>NUCLEOTIDE SEQUENCE [LARGE SCALE GENOMIC DNA]</scope>
    <source>
        <strain evidence="1 4">NBRC 103243</strain>
    </source>
</reference>
<dbReference type="RefSeq" id="WP_091489592.1">
    <property type="nucleotide sequence ID" value="NZ_BJUX01000035.1"/>
</dbReference>
<dbReference type="Proteomes" id="UP000321425">
    <property type="component" value="Unassembled WGS sequence"/>
</dbReference>
<dbReference type="EMBL" id="FOBL01000039">
    <property type="protein sequence ID" value="SEM24570.1"/>
    <property type="molecule type" value="Genomic_DNA"/>
</dbReference>
<sequence length="66" mass="7233">MLKTITRLQGKSVVVELPSNNGIKLDPDQEYIVVYTQDGTIILVPANEDPFLEMGTAKVTTQKASI</sequence>
<evidence type="ECO:0000313" key="4">
    <source>
        <dbReference type="Proteomes" id="UP000321425"/>
    </source>
</evidence>
<dbReference type="Proteomes" id="UP000198548">
    <property type="component" value="Unassembled WGS sequence"/>
</dbReference>
<evidence type="ECO:0000313" key="1">
    <source>
        <dbReference type="EMBL" id="GEK90146.1"/>
    </source>
</evidence>
<evidence type="ECO:0008006" key="5">
    <source>
        <dbReference type="Google" id="ProtNLM"/>
    </source>
</evidence>